<evidence type="ECO:0000313" key="3">
    <source>
        <dbReference type="EMBL" id="EGT53161.1"/>
    </source>
</evidence>
<evidence type="ECO:0000256" key="2">
    <source>
        <dbReference type="SAM" id="SignalP"/>
    </source>
</evidence>
<proteinExistence type="predicted"/>
<feature type="signal peptide" evidence="2">
    <location>
        <begin position="1"/>
        <end position="17"/>
    </location>
</feature>
<dbReference type="HOGENOM" id="CLU_342642_0_0_1"/>
<reference evidence="4" key="1">
    <citation type="submission" date="2011-07" db="EMBL/GenBank/DDBJ databases">
        <authorList>
            <consortium name="Caenorhabditis brenneri Sequencing and Analysis Consortium"/>
            <person name="Wilson R.K."/>
        </authorList>
    </citation>
    <scope>NUCLEOTIDE SEQUENCE [LARGE SCALE GENOMIC DNA]</scope>
    <source>
        <strain evidence="4">PB2801</strain>
    </source>
</reference>
<dbReference type="OrthoDB" id="5849345at2759"/>
<keyword evidence="2" id="KW-0732">Signal</keyword>
<evidence type="ECO:0008006" key="5">
    <source>
        <dbReference type="Google" id="ProtNLM"/>
    </source>
</evidence>
<keyword evidence="4" id="KW-1185">Reference proteome</keyword>
<evidence type="ECO:0000256" key="1">
    <source>
        <dbReference type="SAM" id="MobiDB-lite"/>
    </source>
</evidence>
<protein>
    <recommendedName>
        <fullName evidence="5">Domain of unknown function WSN domain-containing protein</fullName>
    </recommendedName>
</protein>
<dbReference type="EMBL" id="GL379840">
    <property type="protein sequence ID" value="EGT53161.1"/>
    <property type="molecule type" value="Genomic_DNA"/>
</dbReference>
<evidence type="ECO:0000313" key="4">
    <source>
        <dbReference type="Proteomes" id="UP000008068"/>
    </source>
</evidence>
<dbReference type="AlphaFoldDB" id="G0N5S4"/>
<sequence length="827" mass="95249">MKIFKLLLIGFLSTSYQQSPTSSNQPEVDEFTLLRISNAISAHVRLINAFERYSVLMQPGNMDETVQEAVRMFFFVNETYANALLKIDASYARRIVDELRKISTKGVALDNAMIAVDQLLDIYNQLHDLPPLAEKNKSFRLPSIVENPMELNVKQLEDYKNKVGDMKDTQWLPPATPPPDDGLPDKPIPSLAGPNDPASRPNSETDRTTEALKAANAIEEFHVETEKIVDQIKRSRRIQDVLDVIDPIKRRIDILSKKEQISIDDLKKMNRLVKIMKQMPSFDTASRVSEALLQLIVENGNSDFVDWNLLKKDLNDVDFGFWLNDAGNTTKLKSILEPFWTPAEKISKLAQDVKDIARQQGTMGNIKMIHNLMLSASQLGQSADEFDSSLITLCRVLNDSNSAPQEVSDGYNNITSALDQYLELQKEFDEFLTSENYTLLKQDAEYGRTVRSSVSRDKYESVRKNDKFKEIFNRFDGVYSRLEKFKTETQNIGKRLSSLTLADLTAKAEKWIRTTFKDTVQELEKYQKNVLRAKSGLEFVKLHQSTSSLGSFSLDVKKIQEAIQIFKEGIITTNGELEHLPDEANNEKAYYQYMIYLKDHYHPKDKMASGAILFELFHRFINGSAFDEMLKAGEELGKKIQEFPVSNETRYDLVVKMKKFDTIKDRITELKHQVLLRKGRYDGVPMDELIDLRWLIENLHDLPNPEFIKQEWMDFAEKVGTVEAADFNKTLVNTFDLDFAAHQKQVIDTYKNYRALVRYNKAVLNIEKYLVATILFNLGLYGTAILKMKKDVKRELAEEREMEYMYQKFLMNMANGEQTDYEDDDKD</sequence>
<accession>G0N5S4</accession>
<gene>
    <name evidence="3" type="ORF">CAEBREN_22617</name>
</gene>
<dbReference type="OMA" id="YMNINES"/>
<dbReference type="InParanoid" id="G0N5S4"/>
<organism evidence="4">
    <name type="scientific">Caenorhabditis brenneri</name>
    <name type="common">Nematode worm</name>
    <dbReference type="NCBI Taxonomy" id="135651"/>
    <lineage>
        <taxon>Eukaryota</taxon>
        <taxon>Metazoa</taxon>
        <taxon>Ecdysozoa</taxon>
        <taxon>Nematoda</taxon>
        <taxon>Chromadorea</taxon>
        <taxon>Rhabditida</taxon>
        <taxon>Rhabditina</taxon>
        <taxon>Rhabditomorpha</taxon>
        <taxon>Rhabditoidea</taxon>
        <taxon>Rhabditidae</taxon>
        <taxon>Peloderinae</taxon>
        <taxon>Caenorhabditis</taxon>
    </lineage>
</organism>
<name>G0N5S4_CAEBE</name>
<dbReference type="Proteomes" id="UP000008068">
    <property type="component" value="Unassembled WGS sequence"/>
</dbReference>
<dbReference type="eggNOG" id="ENOG502THQY">
    <property type="taxonomic scope" value="Eukaryota"/>
</dbReference>
<dbReference type="FunCoup" id="G0N5S4">
    <property type="interactions" value="1049"/>
</dbReference>
<feature type="chain" id="PRO_5003404549" description="Domain of unknown function WSN domain-containing protein" evidence="2">
    <location>
        <begin position="18"/>
        <end position="827"/>
    </location>
</feature>
<feature type="region of interest" description="Disordered" evidence="1">
    <location>
        <begin position="166"/>
        <end position="207"/>
    </location>
</feature>